<evidence type="ECO:0000313" key="2">
    <source>
        <dbReference type="Proteomes" id="UP000184267"/>
    </source>
</evidence>
<reference evidence="1 2" key="1">
    <citation type="submission" date="2016-10" db="EMBL/GenBank/DDBJ databases">
        <title>Genome sequence of the basidiomycete white-rot fungus Trametes pubescens.</title>
        <authorList>
            <person name="Makela M.R."/>
            <person name="Granchi Z."/>
            <person name="Peng M."/>
            <person name="De Vries R.P."/>
            <person name="Grigoriev I."/>
            <person name="Riley R."/>
            <person name="Hilden K."/>
        </authorList>
    </citation>
    <scope>NUCLEOTIDE SEQUENCE [LARGE SCALE GENOMIC DNA]</scope>
    <source>
        <strain evidence="1 2">FBCC735</strain>
    </source>
</reference>
<name>A0A1M2VME3_TRAPU</name>
<comment type="caution">
    <text evidence="1">The sequence shown here is derived from an EMBL/GenBank/DDBJ whole genome shotgun (WGS) entry which is preliminary data.</text>
</comment>
<dbReference type="Proteomes" id="UP000184267">
    <property type="component" value="Unassembled WGS sequence"/>
</dbReference>
<proteinExistence type="predicted"/>
<sequence length="140" mass="15933">MSTVSLGLLNSTMKHRIRVQTSTGYDTCLESFTKQHAERESFIAAQSHWCIPKSALGSLKRQQYQIPGRPGSCRVRTGAQGQRIDIDTIRRTTTLEDQRSSERAARGELLQRLTTPGDEEPRPRARVVHTNMWDQLQARK</sequence>
<protein>
    <submittedName>
        <fullName evidence="1">Uncharacterized protein</fullName>
    </submittedName>
</protein>
<evidence type="ECO:0000313" key="1">
    <source>
        <dbReference type="EMBL" id="OJT08779.1"/>
    </source>
</evidence>
<organism evidence="1 2">
    <name type="scientific">Trametes pubescens</name>
    <name type="common">White-rot fungus</name>
    <dbReference type="NCBI Taxonomy" id="154538"/>
    <lineage>
        <taxon>Eukaryota</taxon>
        <taxon>Fungi</taxon>
        <taxon>Dikarya</taxon>
        <taxon>Basidiomycota</taxon>
        <taxon>Agaricomycotina</taxon>
        <taxon>Agaricomycetes</taxon>
        <taxon>Polyporales</taxon>
        <taxon>Polyporaceae</taxon>
        <taxon>Trametes</taxon>
    </lineage>
</organism>
<keyword evidence="2" id="KW-1185">Reference proteome</keyword>
<dbReference type="AlphaFoldDB" id="A0A1M2VME3"/>
<accession>A0A1M2VME3</accession>
<gene>
    <name evidence="1" type="ORF">TRAPUB_285</name>
</gene>
<dbReference type="EMBL" id="MNAD01001011">
    <property type="protein sequence ID" value="OJT08779.1"/>
    <property type="molecule type" value="Genomic_DNA"/>
</dbReference>